<keyword evidence="3" id="KW-1185">Reference proteome</keyword>
<organism evidence="2 3">
    <name type="scientific">Okeania hirsuta</name>
    <dbReference type="NCBI Taxonomy" id="1458930"/>
    <lineage>
        <taxon>Bacteria</taxon>
        <taxon>Bacillati</taxon>
        <taxon>Cyanobacteriota</taxon>
        <taxon>Cyanophyceae</taxon>
        <taxon>Oscillatoriophycideae</taxon>
        <taxon>Oscillatoriales</taxon>
        <taxon>Microcoleaceae</taxon>
        <taxon>Okeania</taxon>
    </lineage>
</organism>
<keyword evidence="1" id="KW-1133">Transmembrane helix</keyword>
<evidence type="ECO:0000256" key="1">
    <source>
        <dbReference type="SAM" id="Phobius"/>
    </source>
</evidence>
<keyword evidence="1" id="KW-0812">Transmembrane</keyword>
<sequence>MSGRRTQEDKVPKLFVSNKDSKKVDLTPKEYKGERDEISRIMNFVSFLILFFALPQILELIPFSGDILAFLAKLVIFVIIIRDIGTFCDILRH</sequence>
<reference evidence="2 3" key="1">
    <citation type="journal article" date="2018" name="ACS Chem. Biol.">
        <title>Ketoreductase domain dysfunction expands chemodiversity: malyngamide biosynthesis in the cyanobacterium Okeania hirsuta.</title>
        <authorList>
            <person name="Moss N.A."/>
            <person name="Leao T."/>
            <person name="Rankin M."/>
            <person name="McCullough T.M."/>
            <person name="Qu P."/>
            <person name="Korobeynikov A."/>
            <person name="Smith J.L."/>
            <person name="Gerwick L."/>
            <person name="Gerwick W.H."/>
        </authorList>
    </citation>
    <scope>NUCLEOTIDE SEQUENCE [LARGE SCALE GENOMIC DNA]</scope>
    <source>
        <strain evidence="2 3">PAB10Feb10-1</strain>
    </source>
</reference>
<accession>A0A3N6NNV9</accession>
<feature type="transmembrane region" description="Helical" evidence="1">
    <location>
        <begin position="67"/>
        <end position="85"/>
    </location>
</feature>
<comment type="caution">
    <text evidence="2">The sequence shown here is derived from an EMBL/GenBank/DDBJ whole genome shotgun (WGS) entry which is preliminary data.</text>
</comment>
<name>A0A3N6NNV9_9CYAN</name>
<gene>
    <name evidence="2" type="ORF">D5R40_06095</name>
</gene>
<proteinExistence type="predicted"/>
<evidence type="ECO:0000313" key="3">
    <source>
        <dbReference type="Proteomes" id="UP000269154"/>
    </source>
</evidence>
<protein>
    <submittedName>
        <fullName evidence="2">Uncharacterized protein</fullName>
    </submittedName>
</protein>
<feature type="transmembrane region" description="Helical" evidence="1">
    <location>
        <begin position="41"/>
        <end position="61"/>
    </location>
</feature>
<dbReference type="Proteomes" id="UP000269154">
    <property type="component" value="Unassembled WGS sequence"/>
</dbReference>
<dbReference type="AlphaFoldDB" id="A0A3N6NNV9"/>
<keyword evidence="1" id="KW-0472">Membrane</keyword>
<evidence type="ECO:0000313" key="2">
    <source>
        <dbReference type="EMBL" id="RQH50933.1"/>
    </source>
</evidence>
<dbReference type="EMBL" id="RCBY01000021">
    <property type="protein sequence ID" value="RQH50933.1"/>
    <property type="molecule type" value="Genomic_DNA"/>
</dbReference>